<dbReference type="InterPro" id="IPR051043">
    <property type="entry name" value="Sulfatase_Mod_Factor_Kinase"/>
</dbReference>
<dbReference type="Gene3D" id="3.90.1580.10">
    <property type="entry name" value="paralog of FGE (formylglycine-generating enzyme)"/>
    <property type="match status" value="1"/>
</dbReference>
<feature type="domain" description="Sulfatase-modifying factor enzyme-like" evidence="1">
    <location>
        <begin position="1"/>
        <end position="216"/>
    </location>
</feature>
<dbReference type="Pfam" id="PF03781">
    <property type="entry name" value="FGE-sulfatase"/>
    <property type="match status" value="1"/>
</dbReference>
<gene>
    <name evidence="2" type="ORF">QWZ18_28815</name>
</gene>
<organism evidence="2 3">
    <name type="scientific">Methylobacterium longum</name>
    <dbReference type="NCBI Taxonomy" id="767694"/>
    <lineage>
        <taxon>Bacteria</taxon>
        <taxon>Pseudomonadati</taxon>
        <taxon>Pseudomonadota</taxon>
        <taxon>Alphaproteobacteria</taxon>
        <taxon>Hyphomicrobiales</taxon>
        <taxon>Methylobacteriaceae</taxon>
        <taxon>Methylobacterium</taxon>
    </lineage>
</organism>
<dbReference type="InterPro" id="IPR042095">
    <property type="entry name" value="SUMF_sf"/>
</dbReference>
<dbReference type="EMBL" id="JAUFPT010000106">
    <property type="protein sequence ID" value="MDN3574587.1"/>
    <property type="molecule type" value="Genomic_DNA"/>
</dbReference>
<evidence type="ECO:0000313" key="3">
    <source>
        <dbReference type="Proteomes" id="UP001244297"/>
    </source>
</evidence>
<reference evidence="3" key="1">
    <citation type="journal article" date="2019" name="Int. J. Syst. Evol. Microbiol.">
        <title>The Global Catalogue of Microorganisms (GCM) 10K type strain sequencing project: providing services to taxonomists for standard genome sequencing and annotation.</title>
        <authorList>
            <consortium name="The Broad Institute Genomics Platform"/>
            <consortium name="The Broad Institute Genome Sequencing Center for Infectious Disease"/>
            <person name="Wu L."/>
            <person name="Ma J."/>
        </authorList>
    </citation>
    <scope>NUCLEOTIDE SEQUENCE [LARGE SCALE GENOMIC DNA]</scope>
    <source>
        <strain evidence="3">CECT 7806</strain>
    </source>
</reference>
<name>A0ABT8AYB0_9HYPH</name>
<proteinExistence type="predicted"/>
<protein>
    <submittedName>
        <fullName evidence="2">SUMF1/EgtB/PvdO family nonheme iron enzyme</fullName>
    </submittedName>
</protein>
<dbReference type="SUPFAM" id="SSF56436">
    <property type="entry name" value="C-type lectin-like"/>
    <property type="match status" value="1"/>
</dbReference>
<dbReference type="InterPro" id="IPR005532">
    <property type="entry name" value="SUMF_dom"/>
</dbReference>
<dbReference type="RefSeq" id="WP_238294153.1">
    <property type="nucleotide sequence ID" value="NZ_BPQS01000102.1"/>
</dbReference>
<sequence length="219" mass="24383">MVEIPSGVFSMGSAADPSERPAHLVHIRAILMTRGSIMLEDWDACQTAGGCEVRADGDPNQPAVNLSWDDAQLYFRWRSSTTRKGYRLPSEAEWEYAVRGGTRTRFWWGGYFRSEMALCRSVGSPPEDAAPIATAFPAYPFGITGTTCLVAQWVSGCWHKNYRSAPSDGSSWNSPNCKQRVLSGGTWRSRAEAEHVTSRDFYDPMVRYPGSGIRIVLDF</sequence>
<keyword evidence="3" id="KW-1185">Reference proteome</keyword>
<accession>A0ABT8AYB0</accession>
<evidence type="ECO:0000313" key="2">
    <source>
        <dbReference type="EMBL" id="MDN3574587.1"/>
    </source>
</evidence>
<dbReference type="Proteomes" id="UP001244297">
    <property type="component" value="Unassembled WGS sequence"/>
</dbReference>
<evidence type="ECO:0000259" key="1">
    <source>
        <dbReference type="Pfam" id="PF03781"/>
    </source>
</evidence>
<comment type="caution">
    <text evidence="2">The sequence shown here is derived from an EMBL/GenBank/DDBJ whole genome shotgun (WGS) entry which is preliminary data.</text>
</comment>
<dbReference type="PANTHER" id="PTHR23150">
    <property type="entry name" value="SULFATASE MODIFYING FACTOR 1, 2"/>
    <property type="match status" value="1"/>
</dbReference>
<dbReference type="InterPro" id="IPR016187">
    <property type="entry name" value="CTDL_fold"/>
</dbReference>
<dbReference type="PANTHER" id="PTHR23150:SF35">
    <property type="entry name" value="BLL6746 PROTEIN"/>
    <property type="match status" value="1"/>
</dbReference>